<accession>A0ABR2YB55</accession>
<comment type="subcellular location">
    <subcellularLocation>
        <location evidence="1">Nucleus</location>
    </subcellularLocation>
</comment>
<keyword evidence="5" id="KW-0539">Nucleus</keyword>
<dbReference type="PANTHER" id="PTHR13316:SF0">
    <property type="entry name" value="ZINC FINGER CCHC DOMAIN-CONTAINING PROTEIN 8"/>
    <property type="match status" value="1"/>
</dbReference>
<feature type="region of interest" description="Disordered" evidence="6">
    <location>
        <begin position="110"/>
        <end position="139"/>
    </location>
</feature>
<dbReference type="SMART" id="SM00581">
    <property type="entry name" value="PSP"/>
    <property type="match status" value="1"/>
</dbReference>
<comment type="caution">
    <text evidence="8">The sequence shown here is derived from an EMBL/GenBank/DDBJ whole genome shotgun (WGS) entry which is preliminary data.</text>
</comment>
<protein>
    <recommendedName>
        <fullName evidence="7">PSP proline-rich domain-containing protein</fullName>
    </recommendedName>
</protein>
<evidence type="ECO:0000313" key="9">
    <source>
        <dbReference type="Proteomes" id="UP001491310"/>
    </source>
</evidence>
<gene>
    <name evidence="8" type="ORF">WJX75_009016</name>
</gene>
<evidence type="ECO:0000256" key="3">
    <source>
        <dbReference type="ARBA" id="ARBA00022771"/>
    </source>
</evidence>
<sequence length="420" mass="45796">MVDTSLGELGACVAVQYKALPKESKLYLEKVLQDWLAWHRRSFPSEVTLKANVPVVSGVLEFVPSLLPSDSDAVPLAWVDKPGRSPSPQRSKLGFNLSYEMVGDVPKYDCSSEQPLDAQDAERRAAERTDGSGRSMYVASAPRRSRPRCFNCGSYYHALKDCLQSKDTEAISRARSEQQERGRGGSVSGRYFLQASSAGAEFSDLQPGILSETLRAAMGLKPEDPPPWLFRMRQMGYPPGYRRQDGEESDEEVIIIGDDGPEERVWPPASGSPTSNGDVSEAEDLVVFPGLNAPIPPNADPALWFGQPTEPLVNGMTPEERGFKRGRSGGGGDSEEHAAKRTRFWESRLEMPPEAQAALQRLQALAQPNQGTRYPSSAPPQPAAPVSYGAPSHFPYTPTYAYPPAFQAAVEEPPPPPPPG</sequence>
<dbReference type="InterPro" id="IPR006568">
    <property type="entry name" value="PSP_pro-rich"/>
</dbReference>
<evidence type="ECO:0000256" key="2">
    <source>
        <dbReference type="ARBA" id="ARBA00022723"/>
    </source>
</evidence>
<evidence type="ECO:0000256" key="4">
    <source>
        <dbReference type="ARBA" id="ARBA00022833"/>
    </source>
</evidence>
<reference evidence="8 9" key="1">
    <citation type="journal article" date="2024" name="Nat. Commun.">
        <title>Phylogenomics reveals the evolutionary origins of lichenization in chlorophyte algae.</title>
        <authorList>
            <person name="Puginier C."/>
            <person name="Libourel C."/>
            <person name="Otte J."/>
            <person name="Skaloud P."/>
            <person name="Haon M."/>
            <person name="Grisel S."/>
            <person name="Petersen M."/>
            <person name="Berrin J.G."/>
            <person name="Delaux P.M."/>
            <person name="Dal Grande F."/>
            <person name="Keller J."/>
        </authorList>
    </citation>
    <scope>NUCLEOTIDE SEQUENCE [LARGE SCALE GENOMIC DNA]</scope>
    <source>
        <strain evidence="8 9">SAG 216-7</strain>
    </source>
</reference>
<keyword evidence="9" id="KW-1185">Reference proteome</keyword>
<dbReference type="EMBL" id="JALJOT010000018">
    <property type="protein sequence ID" value="KAK9901373.1"/>
    <property type="molecule type" value="Genomic_DNA"/>
</dbReference>
<keyword evidence="4" id="KW-0862">Zinc</keyword>
<feature type="domain" description="PSP proline-rich" evidence="7">
    <location>
        <begin position="202"/>
        <end position="255"/>
    </location>
</feature>
<proteinExistence type="predicted"/>
<evidence type="ECO:0000256" key="6">
    <source>
        <dbReference type="SAM" id="MobiDB-lite"/>
    </source>
</evidence>
<feature type="compositionally biased region" description="Basic and acidic residues" evidence="6">
    <location>
        <begin position="120"/>
        <end position="131"/>
    </location>
</feature>
<dbReference type="Pfam" id="PF04046">
    <property type="entry name" value="PSP"/>
    <property type="match status" value="1"/>
</dbReference>
<evidence type="ECO:0000313" key="8">
    <source>
        <dbReference type="EMBL" id="KAK9901373.1"/>
    </source>
</evidence>
<dbReference type="PANTHER" id="PTHR13316">
    <property type="entry name" value="ZINC FINGER, CCHC DOMAIN CONTAINING 8"/>
    <property type="match status" value="1"/>
</dbReference>
<evidence type="ECO:0000256" key="5">
    <source>
        <dbReference type="ARBA" id="ARBA00023242"/>
    </source>
</evidence>
<keyword evidence="3" id="KW-0863">Zinc-finger</keyword>
<dbReference type="Proteomes" id="UP001491310">
    <property type="component" value="Unassembled WGS sequence"/>
</dbReference>
<keyword evidence="2" id="KW-0479">Metal-binding</keyword>
<name>A0ABR2YB55_9CHLO</name>
<evidence type="ECO:0000259" key="7">
    <source>
        <dbReference type="SMART" id="SM00581"/>
    </source>
</evidence>
<dbReference type="InterPro" id="IPR052115">
    <property type="entry name" value="NEXT_complex_subunit_ZCCHC8"/>
</dbReference>
<feature type="region of interest" description="Disordered" evidence="6">
    <location>
        <begin position="364"/>
        <end position="390"/>
    </location>
</feature>
<organism evidence="8 9">
    <name type="scientific">Coccomyxa subellipsoidea</name>
    <dbReference type="NCBI Taxonomy" id="248742"/>
    <lineage>
        <taxon>Eukaryota</taxon>
        <taxon>Viridiplantae</taxon>
        <taxon>Chlorophyta</taxon>
        <taxon>core chlorophytes</taxon>
        <taxon>Trebouxiophyceae</taxon>
        <taxon>Trebouxiophyceae incertae sedis</taxon>
        <taxon>Coccomyxaceae</taxon>
        <taxon>Coccomyxa</taxon>
    </lineage>
</organism>
<evidence type="ECO:0000256" key="1">
    <source>
        <dbReference type="ARBA" id="ARBA00004123"/>
    </source>
</evidence>